<proteinExistence type="inferred from homology"/>
<dbReference type="Proteomes" id="UP000093309">
    <property type="component" value="Unassembled WGS sequence"/>
</dbReference>
<dbReference type="PANTHER" id="PTHR30151:SF38">
    <property type="entry name" value="ALIPHATIC SULFONATES TRANSPORT PERMEASE PROTEIN SSUC-RELATED"/>
    <property type="match status" value="1"/>
</dbReference>
<protein>
    <submittedName>
        <fullName evidence="9">ABC transporter permease</fullName>
    </submittedName>
</protein>
<feature type="transmembrane region" description="Helical" evidence="7">
    <location>
        <begin position="195"/>
        <end position="218"/>
    </location>
</feature>
<dbReference type="Pfam" id="PF00528">
    <property type="entry name" value="BPD_transp_1"/>
    <property type="match status" value="1"/>
</dbReference>
<comment type="similarity">
    <text evidence="7">Belongs to the binding-protein-dependent transport system permease family.</text>
</comment>
<dbReference type="GO" id="GO:0042918">
    <property type="term" value="P:alkanesulfonate transmembrane transport"/>
    <property type="evidence" value="ECO:0007669"/>
    <property type="project" value="UniProtKB-ARBA"/>
</dbReference>
<dbReference type="SUPFAM" id="SSF161098">
    <property type="entry name" value="MetI-like"/>
    <property type="match status" value="1"/>
</dbReference>
<dbReference type="InterPro" id="IPR000515">
    <property type="entry name" value="MetI-like"/>
</dbReference>
<keyword evidence="10" id="KW-1185">Reference proteome</keyword>
<dbReference type="CDD" id="cd06261">
    <property type="entry name" value="TM_PBP2"/>
    <property type="match status" value="1"/>
</dbReference>
<name>A0A1C0ZY11_9BACL</name>
<reference evidence="10" key="1">
    <citation type="submission" date="2016-05" db="EMBL/GenBank/DDBJ databases">
        <title>Paenibacillus oryzae. sp. nov., isolated from the rice root.</title>
        <authorList>
            <person name="Zhang J."/>
            <person name="Zhang X."/>
        </authorList>
    </citation>
    <scope>NUCLEOTIDE SEQUENCE [LARGE SCALE GENOMIC DNA]</scope>
    <source>
        <strain evidence="10">KCTC13222</strain>
    </source>
</reference>
<feature type="transmembrane region" description="Helical" evidence="7">
    <location>
        <begin position="238"/>
        <end position="257"/>
    </location>
</feature>
<dbReference type="GO" id="GO:0005886">
    <property type="term" value="C:plasma membrane"/>
    <property type="evidence" value="ECO:0007669"/>
    <property type="project" value="UniProtKB-SubCell"/>
</dbReference>
<accession>A0A1C0ZY11</accession>
<feature type="transmembrane region" description="Helical" evidence="7">
    <location>
        <begin position="31"/>
        <end position="57"/>
    </location>
</feature>
<comment type="subcellular location">
    <subcellularLocation>
        <location evidence="1 7">Cell membrane</location>
        <topology evidence="1 7">Multi-pass membrane protein</topology>
    </subcellularLocation>
</comment>
<dbReference type="InterPro" id="IPR035906">
    <property type="entry name" value="MetI-like_sf"/>
</dbReference>
<keyword evidence="5 7" id="KW-1133">Transmembrane helix</keyword>
<evidence type="ECO:0000256" key="5">
    <source>
        <dbReference type="ARBA" id="ARBA00022989"/>
    </source>
</evidence>
<evidence type="ECO:0000313" key="10">
    <source>
        <dbReference type="Proteomes" id="UP000093309"/>
    </source>
</evidence>
<dbReference type="PANTHER" id="PTHR30151">
    <property type="entry name" value="ALKANE SULFONATE ABC TRANSPORTER-RELATED, MEMBRANE SUBUNIT"/>
    <property type="match status" value="1"/>
</dbReference>
<evidence type="ECO:0000313" key="9">
    <source>
        <dbReference type="EMBL" id="OCT12994.1"/>
    </source>
</evidence>
<dbReference type="Gene3D" id="1.10.3720.10">
    <property type="entry name" value="MetI-like"/>
    <property type="match status" value="1"/>
</dbReference>
<keyword evidence="6 7" id="KW-0472">Membrane</keyword>
<evidence type="ECO:0000256" key="7">
    <source>
        <dbReference type="RuleBase" id="RU363032"/>
    </source>
</evidence>
<feature type="domain" description="ABC transmembrane type-1" evidence="8">
    <location>
        <begin position="81"/>
        <end position="265"/>
    </location>
</feature>
<gene>
    <name evidence="9" type="ORF">A8709_21980</name>
</gene>
<organism evidence="9 10">
    <name type="scientific">Paenibacillus pectinilyticus</name>
    <dbReference type="NCBI Taxonomy" id="512399"/>
    <lineage>
        <taxon>Bacteria</taxon>
        <taxon>Bacillati</taxon>
        <taxon>Bacillota</taxon>
        <taxon>Bacilli</taxon>
        <taxon>Bacillales</taxon>
        <taxon>Paenibacillaceae</taxon>
        <taxon>Paenibacillus</taxon>
    </lineage>
</organism>
<comment type="caution">
    <text evidence="9">The sequence shown here is derived from an EMBL/GenBank/DDBJ whole genome shotgun (WGS) entry which is preliminary data.</text>
</comment>
<sequence>MLSNESRMEQSLPIAVGRERKLRGYRPSIKAVNIALGMLLPVVLLILWSTGSALGLLNPILLPSPLAIVKEFISMTASGELLRNLQISAWRAFIGFLIGGGLGFLMGLWVGFSYRTERLLDPSIQMLRTLPHLALAPLFVLWFGFGETSEILLIAKGAFFPLYVNTFLGLRSVEVKLFEVARVLQFSKWQMIKKLIVPSALPHIFLGIRLSLGIAWLGLVVAEMMGSSSGVGYMINDARFMSITTVVFVGIIVFAAVGKLTDSVVKWLENRLLRWRGTFEGEGGK</sequence>
<keyword evidence="3" id="KW-1003">Cell membrane</keyword>
<dbReference type="AlphaFoldDB" id="A0A1C0ZY11"/>
<evidence type="ECO:0000256" key="6">
    <source>
        <dbReference type="ARBA" id="ARBA00023136"/>
    </source>
</evidence>
<keyword evidence="4 7" id="KW-0812">Transmembrane</keyword>
<evidence type="ECO:0000256" key="4">
    <source>
        <dbReference type="ARBA" id="ARBA00022692"/>
    </source>
</evidence>
<evidence type="ECO:0000259" key="8">
    <source>
        <dbReference type="PROSITE" id="PS50928"/>
    </source>
</evidence>
<feature type="transmembrane region" description="Helical" evidence="7">
    <location>
        <begin position="92"/>
        <end position="114"/>
    </location>
</feature>
<dbReference type="STRING" id="512399.A8709_21980"/>
<dbReference type="EMBL" id="LYPC01000026">
    <property type="protein sequence ID" value="OCT12994.1"/>
    <property type="molecule type" value="Genomic_DNA"/>
</dbReference>
<feature type="transmembrane region" description="Helical" evidence="7">
    <location>
        <begin position="126"/>
        <end position="145"/>
    </location>
</feature>
<evidence type="ECO:0000256" key="3">
    <source>
        <dbReference type="ARBA" id="ARBA00022475"/>
    </source>
</evidence>
<evidence type="ECO:0000256" key="1">
    <source>
        <dbReference type="ARBA" id="ARBA00004651"/>
    </source>
</evidence>
<dbReference type="FunFam" id="1.10.3720.10:FF:000003">
    <property type="entry name" value="Aliphatic sulfonate ABC transporter permease"/>
    <property type="match status" value="1"/>
</dbReference>
<evidence type="ECO:0000256" key="2">
    <source>
        <dbReference type="ARBA" id="ARBA00022448"/>
    </source>
</evidence>
<dbReference type="PROSITE" id="PS50928">
    <property type="entry name" value="ABC_TM1"/>
    <property type="match status" value="1"/>
</dbReference>
<keyword evidence="2 7" id="KW-0813">Transport</keyword>